<organism evidence="1 2">
    <name type="scientific">Shewanella piezotolerans (strain WP3 / JCM 13877)</name>
    <dbReference type="NCBI Taxonomy" id="225849"/>
    <lineage>
        <taxon>Bacteria</taxon>
        <taxon>Pseudomonadati</taxon>
        <taxon>Pseudomonadota</taxon>
        <taxon>Gammaproteobacteria</taxon>
        <taxon>Alteromonadales</taxon>
        <taxon>Shewanellaceae</taxon>
        <taxon>Shewanella</taxon>
    </lineage>
</organism>
<dbReference type="HOGENOM" id="CLU_3405398_0_0_6"/>
<dbReference type="Proteomes" id="UP000000753">
    <property type="component" value="Chromosome"/>
</dbReference>
<keyword evidence="2" id="KW-1185">Reference proteome</keyword>
<reference evidence="1 2" key="1">
    <citation type="journal article" date="2008" name="PLoS ONE">
        <title>Environmental adaptation: genomic analysis of the piezotolerant and psychrotolerant deep-sea iron reducing bacterium Shewanella piezotolerans WP3.</title>
        <authorList>
            <person name="Wang F."/>
            <person name="Wang J."/>
            <person name="Jian H."/>
            <person name="Zhang B."/>
            <person name="Li S."/>
            <person name="Wang F."/>
            <person name="Zeng X."/>
            <person name="Gao L."/>
            <person name="Bartlett D.H."/>
            <person name="Yu J."/>
            <person name="Hu S."/>
            <person name="Xiao X."/>
        </authorList>
    </citation>
    <scope>NUCLEOTIDE SEQUENCE [LARGE SCALE GENOMIC DNA]</scope>
    <source>
        <strain evidence="2">WP3 / JCM 13877</strain>
    </source>
</reference>
<name>B8CR28_SHEPW</name>
<protein>
    <submittedName>
        <fullName evidence="1">Uncharacterized protein</fullName>
    </submittedName>
</protein>
<evidence type="ECO:0000313" key="2">
    <source>
        <dbReference type="Proteomes" id="UP000000753"/>
    </source>
</evidence>
<sequence>MVHIASRDWFLALLVYHFPVYPHQIVAKSE</sequence>
<accession>B8CR28</accession>
<evidence type="ECO:0000313" key="1">
    <source>
        <dbReference type="EMBL" id="ACJ29700.1"/>
    </source>
</evidence>
<gene>
    <name evidence="1" type="ordered locus">swp_2980</name>
</gene>
<dbReference type="KEGG" id="swp:swp_2980"/>
<dbReference type="EMBL" id="CP000472">
    <property type="protein sequence ID" value="ACJ29700.1"/>
    <property type="molecule type" value="Genomic_DNA"/>
</dbReference>
<dbReference type="AlphaFoldDB" id="B8CR28"/>
<proteinExistence type="predicted"/>